<dbReference type="Proteomes" id="UP000288805">
    <property type="component" value="Unassembled WGS sequence"/>
</dbReference>
<comment type="caution">
    <text evidence="1">The sequence shown here is derived from an EMBL/GenBank/DDBJ whole genome shotgun (WGS) entry which is preliminary data.</text>
</comment>
<dbReference type="EMBL" id="QGNW01001071">
    <property type="protein sequence ID" value="RVW56763.1"/>
    <property type="molecule type" value="Genomic_DNA"/>
</dbReference>
<evidence type="ECO:0000313" key="2">
    <source>
        <dbReference type="Proteomes" id="UP000288805"/>
    </source>
</evidence>
<name>A0A438F9W9_VITVI</name>
<proteinExistence type="predicted"/>
<gene>
    <name evidence="1" type="ORF">CK203_082703</name>
</gene>
<accession>A0A438F9W9</accession>
<dbReference type="AlphaFoldDB" id="A0A438F9W9"/>
<protein>
    <submittedName>
        <fullName evidence="1">Uncharacterized protein</fullName>
    </submittedName>
</protein>
<sequence>MLNEEPKLINEAESSALVSKGLGQDAYRKTRKSPSVTVVRKLGTLVRLVGNCTGDLKIEERKQVVEIVEPSKSLTRNRGIPLLQIHFLSLRTR</sequence>
<organism evidence="1 2">
    <name type="scientific">Vitis vinifera</name>
    <name type="common">Grape</name>
    <dbReference type="NCBI Taxonomy" id="29760"/>
    <lineage>
        <taxon>Eukaryota</taxon>
        <taxon>Viridiplantae</taxon>
        <taxon>Streptophyta</taxon>
        <taxon>Embryophyta</taxon>
        <taxon>Tracheophyta</taxon>
        <taxon>Spermatophyta</taxon>
        <taxon>Magnoliopsida</taxon>
        <taxon>eudicotyledons</taxon>
        <taxon>Gunneridae</taxon>
        <taxon>Pentapetalae</taxon>
        <taxon>rosids</taxon>
        <taxon>Vitales</taxon>
        <taxon>Vitaceae</taxon>
        <taxon>Viteae</taxon>
        <taxon>Vitis</taxon>
    </lineage>
</organism>
<reference evidence="1 2" key="1">
    <citation type="journal article" date="2018" name="PLoS Genet.">
        <title>Population sequencing reveals clonal diversity and ancestral inbreeding in the grapevine cultivar Chardonnay.</title>
        <authorList>
            <person name="Roach M.J."/>
            <person name="Johnson D.L."/>
            <person name="Bohlmann J."/>
            <person name="van Vuuren H.J."/>
            <person name="Jones S.J."/>
            <person name="Pretorius I.S."/>
            <person name="Schmidt S.A."/>
            <person name="Borneman A.R."/>
        </authorList>
    </citation>
    <scope>NUCLEOTIDE SEQUENCE [LARGE SCALE GENOMIC DNA]</scope>
    <source>
        <strain evidence="2">cv. Chardonnay</strain>
        <tissue evidence="1">Leaf</tissue>
    </source>
</reference>
<evidence type="ECO:0000313" key="1">
    <source>
        <dbReference type="EMBL" id="RVW56763.1"/>
    </source>
</evidence>